<protein>
    <submittedName>
        <fullName evidence="1">Uncharacterized protein</fullName>
    </submittedName>
</protein>
<comment type="caution">
    <text evidence="1">The sequence shown here is derived from an EMBL/GenBank/DDBJ whole genome shotgun (WGS) entry which is preliminary data.</text>
</comment>
<dbReference type="AlphaFoldDB" id="A0A965GEA9"/>
<gene>
    <name evidence="1" type="ORF">EBT44_07100</name>
</gene>
<accession>A0A965GEA9</accession>
<dbReference type="EMBL" id="RFXN01000199">
    <property type="protein sequence ID" value="NBR94566.1"/>
    <property type="molecule type" value="Genomic_DNA"/>
</dbReference>
<sequence length="65" mass="7490">MFDEKSSQKINKENYLQYIYMDEDKCSSNKNVVGFSKLRGANLDCLLPGRYEQTINDKSGGNNYN</sequence>
<evidence type="ECO:0000313" key="2">
    <source>
        <dbReference type="Proteomes" id="UP000740727"/>
    </source>
</evidence>
<organism evidence="1 2">
    <name type="scientific">Candidatus Fonsibacter lacus</name>
    <dbReference type="NCBI Taxonomy" id="2576439"/>
    <lineage>
        <taxon>Bacteria</taxon>
        <taxon>Pseudomonadati</taxon>
        <taxon>Pseudomonadota</taxon>
        <taxon>Alphaproteobacteria</taxon>
        <taxon>Candidatus Pelagibacterales</taxon>
        <taxon>Candidatus Pelagibacterales incertae sedis</taxon>
        <taxon>Candidatus Fonsibacter</taxon>
    </lineage>
</organism>
<dbReference type="Proteomes" id="UP000740727">
    <property type="component" value="Unassembled WGS sequence"/>
</dbReference>
<name>A0A965GEA9_9PROT</name>
<proteinExistence type="predicted"/>
<reference evidence="1" key="1">
    <citation type="submission" date="2018-10" db="EMBL/GenBank/DDBJ databases">
        <title>Iterative Subtractive Binning of Freshwater Chronoseries Metagenomes Recovers Nearly Complete Genomes from over Four Hundred Novel Species.</title>
        <authorList>
            <person name="Rodriguez-R L.M."/>
            <person name="Tsementzi D."/>
            <person name="Luo C."/>
            <person name="Konstantinidis K.T."/>
        </authorList>
    </citation>
    <scope>NUCLEOTIDE SEQUENCE</scope>
    <source>
        <strain evidence="1">WB5_2A_028</strain>
    </source>
</reference>
<evidence type="ECO:0000313" key="1">
    <source>
        <dbReference type="EMBL" id="NBR94566.1"/>
    </source>
</evidence>